<protein>
    <recommendedName>
        <fullName evidence="2">DUF3375 domain-containing protein</fullName>
    </recommendedName>
</protein>
<dbReference type="EMBL" id="CP000473">
    <property type="protein sequence ID" value="ABJ82048.1"/>
    <property type="molecule type" value="Genomic_DNA"/>
</dbReference>
<dbReference type="eggNOG" id="COG4942">
    <property type="taxonomic scope" value="Bacteria"/>
</dbReference>
<dbReference type="HOGENOM" id="CLU_031117_0_0_0"/>
<reference evidence="1" key="1">
    <citation type="submission" date="2006-10" db="EMBL/GenBank/DDBJ databases">
        <title>Complete sequence of Solibacter usitatus Ellin6076.</title>
        <authorList>
            <consortium name="US DOE Joint Genome Institute"/>
            <person name="Copeland A."/>
            <person name="Lucas S."/>
            <person name="Lapidus A."/>
            <person name="Barry K."/>
            <person name="Detter J.C."/>
            <person name="Glavina del Rio T."/>
            <person name="Hammon N."/>
            <person name="Israni S."/>
            <person name="Dalin E."/>
            <person name="Tice H."/>
            <person name="Pitluck S."/>
            <person name="Thompson L.S."/>
            <person name="Brettin T."/>
            <person name="Bruce D."/>
            <person name="Han C."/>
            <person name="Tapia R."/>
            <person name="Gilna P."/>
            <person name="Schmutz J."/>
            <person name="Larimer F."/>
            <person name="Land M."/>
            <person name="Hauser L."/>
            <person name="Kyrpides N."/>
            <person name="Mikhailova N."/>
            <person name="Janssen P.H."/>
            <person name="Kuske C.R."/>
            <person name="Richardson P."/>
        </authorList>
    </citation>
    <scope>NUCLEOTIDE SEQUENCE</scope>
    <source>
        <strain evidence="1">Ellin6076</strain>
    </source>
</reference>
<organism evidence="1">
    <name type="scientific">Solibacter usitatus (strain Ellin6076)</name>
    <dbReference type="NCBI Taxonomy" id="234267"/>
    <lineage>
        <taxon>Bacteria</taxon>
        <taxon>Pseudomonadati</taxon>
        <taxon>Acidobacteriota</taxon>
        <taxon>Terriglobia</taxon>
        <taxon>Bryobacterales</taxon>
        <taxon>Solibacteraceae</taxon>
        <taxon>Candidatus Solibacter</taxon>
    </lineage>
</organism>
<dbReference type="InterPro" id="IPR021804">
    <property type="entry name" value="DUF3375"/>
</dbReference>
<name>Q02A78_SOLUE</name>
<dbReference type="KEGG" id="sus:Acid_1050"/>
<dbReference type="InParanoid" id="Q02A78"/>
<accession>Q02A78</accession>
<evidence type="ECO:0000313" key="1">
    <source>
        <dbReference type="EMBL" id="ABJ82048.1"/>
    </source>
</evidence>
<dbReference type="Pfam" id="PF11855">
    <property type="entry name" value="DUF3375"/>
    <property type="match status" value="1"/>
</dbReference>
<sequence>MEDLTRRTRSRPANLPSLYHRGVPVDYRSLEQLRKSNPAWRLLVADHAPMIIAFLHKTFIQPNVRTMPQQELASRLADFLYGLRETLGEEAFPKRADQYLDDWAGDQRGWLRKYYPPGDDEPHYDLTPATERAIDWVAGFHQREFVGAESRLMTVFALLREIAEGTELDTAVRIADLERRKSAIDAEIQRIRAGHLPLLDATQVKDRFQQMAFTARSLLSDFREVEQNFRQLDRAIRERIALWEGGKGTLLEEIFSQRDAIASSDQGKSFRAFWDFLMSPARQEELSDLLHDVFALKEVQQLAPDRRLLRIHYDWLQAGEVAQRTVARLSEQLRRYLDDQAWLENRRIMQILRGVEQSALAVRRAPPQEPFMELDEPAPRLDLAMDRPLYSPPFKARFAQTAVSEGDQNVDAAALYDQVYVDKSRLTGQIRWALQTRPQISLADLVEHFPLQHGLAELVAYFSLAAEEQGAVIDDRHKQELSWEDAAGHRRRATLPLIVFSRPAVQEHRV</sequence>
<evidence type="ECO:0008006" key="2">
    <source>
        <dbReference type="Google" id="ProtNLM"/>
    </source>
</evidence>
<gene>
    <name evidence="1" type="ordered locus">Acid_1050</name>
</gene>
<dbReference type="AlphaFoldDB" id="Q02A78"/>
<proteinExistence type="predicted"/>
<dbReference type="STRING" id="234267.Acid_1050"/>